<accession>A0A3L8S2E0</accession>
<sequence>KKDKQLLGSGGWELWELLDLSWLEMVSGLKGGALPCGHCEGKRLFWQMAHSKVQEIKEVCFLLFFPDMENICWDAPARLCSGTRGFFVFLFLLKLCLFSRETSALVNGTYRPFKPN</sequence>
<proteinExistence type="predicted"/>
<gene>
    <name evidence="1" type="ORF">DV515_00013062</name>
</gene>
<name>A0A3L8S2E0_CHLGU</name>
<protein>
    <submittedName>
        <fullName evidence="1">Uncharacterized protein</fullName>
    </submittedName>
</protein>
<keyword evidence="2" id="KW-1185">Reference proteome</keyword>
<dbReference type="EMBL" id="QUSF01000082">
    <property type="protein sequence ID" value="RLV94658.1"/>
    <property type="molecule type" value="Genomic_DNA"/>
</dbReference>
<dbReference type="AlphaFoldDB" id="A0A3L8S2E0"/>
<organism evidence="1 2">
    <name type="scientific">Chloebia gouldiae</name>
    <name type="common">Gouldian finch</name>
    <name type="synonym">Erythrura gouldiae</name>
    <dbReference type="NCBI Taxonomy" id="44316"/>
    <lineage>
        <taxon>Eukaryota</taxon>
        <taxon>Metazoa</taxon>
        <taxon>Chordata</taxon>
        <taxon>Craniata</taxon>
        <taxon>Vertebrata</taxon>
        <taxon>Euteleostomi</taxon>
        <taxon>Archelosauria</taxon>
        <taxon>Archosauria</taxon>
        <taxon>Dinosauria</taxon>
        <taxon>Saurischia</taxon>
        <taxon>Theropoda</taxon>
        <taxon>Coelurosauria</taxon>
        <taxon>Aves</taxon>
        <taxon>Neognathae</taxon>
        <taxon>Neoaves</taxon>
        <taxon>Telluraves</taxon>
        <taxon>Australaves</taxon>
        <taxon>Passeriformes</taxon>
        <taxon>Passeroidea</taxon>
        <taxon>Passeridae</taxon>
        <taxon>Chloebia</taxon>
    </lineage>
</organism>
<feature type="non-terminal residue" evidence="1">
    <location>
        <position position="1"/>
    </location>
</feature>
<reference evidence="1 2" key="1">
    <citation type="journal article" date="2018" name="Proc. R. Soc. B">
        <title>A non-coding region near Follistatin controls head colour polymorphism in the Gouldian finch.</title>
        <authorList>
            <person name="Toomey M.B."/>
            <person name="Marques C.I."/>
            <person name="Andrade P."/>
            <person name="Araujo P.M."/>
            <person name="Sabatino S."/>
            <person name="Gazda M.A."/>
            <person name="Afonso S."/>
            <person name="Lopes R.J."/>
            <person name="Corbo J.C."/>
            <person name="Carneiro M."/>
        </authorList>
    </citation>
    <scope>NUCLEOTIDE SEQUENCE [LARGE SCALE GENOMIC DNA]</scope>
    <source>
        <strain evidence="1">Red01</strain>
        <tissue evidence="1">Muscle</tissue>
    </source>
</reference>
<evidence type="ECO:0000313" key="1">
    <source>
        <dbReference type="EMBL" id="RLV94658.1"/>
    </source>
</evidence>
<comment type="caution">
    <text evidence="1">The sequence shown here is derived from an EMBL/GenBank/DDBJ whole genome shotgun (WGS) entry which is preliminary data.</text>
</comment>
<evidence type="ECO:0000313" key="2">
    <source>
        <dbReference type="Proteomes" id="UP000276834"/>
    </source>
</evidence>
<dbReference type="Proteomes" id="UP000276834">
    <property type="component" value="Unassembled WGS sequence"/>
</dbReference>